<proteinExistence type="predicted"/>
<dbReference type="OrthoDB" id="1449742at2"/>
<name>E6X8C7_CELAD</name>
<keyword evidence="3" id="KW-1185">Reference proteome</keyword>
<dbReference type="AlphaFoldDB" id="E6X8C7"/>
<protein>
    <submittedName>
        <fullName evidence="2">Uncharacterized protein</fullName>
    </submittedName>
</protein>
<evidence type="ECO:0000256" key="1">
    <source>
        <dbReference type="SAM" id="Phobius"/>
    </source>
</evidence>
<dbReference type="EMBL" id="CP002453">
    <property type="protein sequence ID" value="ADV50783.1"/>
    <property type="molecule type" value="Genomic_DNA"/>
</dbReference>
<dbReference type="RefSeq" id="WP_013552234.1">
    <property type="nucleotide sequence ID" value="NC_014934.1"/>
</dbReference>
<evidence type="ECO:0000313" key="2">
    <source>
        <dbReference type="EMBL" id="ADV50783.1"/>
    </source>
</evidence>
<keyword evidence="1" id="KW-0472">Membrane</keyword>
<feature type="transmembrane region" description="Helical" evidence="1">
    <location>
        <begin position="89"/>
        <end position="111"/>
    </location>
</feature>
<dbReference type="Proteomes" id="UP000008634">
    <property type="component" value="Chromosome"/>
</dbReference>
<dbReference type="HOGENOM" id="CLU_2022561_0_0_10"/>
<dbReference type="STRING" id="688270.Celal_3519"/>
<evidence type="ECO:0000313" key="3">
    <source>
        <dbReference type="Proteomes" id="UP000008634"/>
    </source>
</evidence>
<dbReference type="KEGG" id="cao:Celal_3519"/>
<feature type="transmembrane region" description="Helical" evidence="1">
    <location>
        <begin position="56"/>
        <end position="77"/>
    </location>
</feature>
<reference evidence="2 3" key="1">
    <citation type="journal article" date="2010" name="Stand. Genomic Sci.">
        <title>Complete genome sequence of Cellulophaga algicola type strain (IC166).</title>
        <authorList>
            <person name="Abt B."/>
            <person name="Lu M."/>
            <person name="Misra M."/>
            <person name="Han C."/>
            <person name="Nolan M."/>
            <person name="Lucas S."/>
            <person name="Hammon N."/>
            <person name="Deshpande S."/>
            <person name="Cheng J.F."/>
            <person name="Tapia R."/>
            <person name="Goodwin L."/>
            <person name="Pitluck S."/>
            <person name="Liolios K."/>
            <person name="Pagani I."/>
            <person name="Ivanova N."/>
            <person name="Mavromatis K."/>
            <person name="Ovchinikova G."/>
            <person name="Pati A."/>
            <person name="Chen A."/>
            <person name="Palaniappan K."/>
            <person name="Land M."/>
            <person name="Hauser L."/>
            <person name="Chang Y.J."/>
            <person name="Jeffries C.D."/>
            <person name="Detter J.C."/>
            <person name="Brambilla E."/>
            <person name="Rohde M."/>
            <person name="Tindall B.J."/>
            <person name="Goker M."/>
            <person name="Woyke T."/>
            <person name="Bristow J."/>
            <person name="Eisen J.A."/>
            <person name="Markowitz V."/>
            <person name="Hugenholtz P."/>
            <person name="Kyrpides N.C."/>
            <person name="Klenk H.P."/>
            <person name="Lapidus A."/>
        </authorList>
    </citation>
    <scope>NUCLEOTIDE SEQUENCE [LARGE SCALE GENOMIC DNA]</scope>
    <source>
        <strain evidence="3">DSM 14237 / IC166 / ACAM 630</strain>
    </source>
</reference>
<gene>
    <name evidence="2" type="ordered locus">Celal_3519</name>
</gene>
<keyword evidence="1" id="KW-1133">Transmembrane helix</keyword>
<accession>E6X8C7</accession>
<keyword evidence="1" id="KW-0812">Transmembrane</keyword>
<sequence length="122" mass="14068">MTEFSFKFIDLVLLFEKTPMLMVMWAAFGYIFTSFILLIPSMILRKMGLTLKLDKAMGVVGVIIVLTWLVGFITQMILLFSDVPGSKMFIIWILMLFTFIIFAITNYQMIVKYLNTIGKTKS</sequence>
<feature type="transmembrane region" description="Helical" evidence="1">
    <location>
        <begin position="20"/>
        <end position="44"/>
    </location>
</feature>
<organism evidence="2 3">
    <name type="scientific">Cellulophaga algicola (strain DSM 14237 / IC166 / ACAM 630)</name>
    <dbReference type="NCBI Taxonomy" id="688270"/>
    <lineage>
        <taxon>Bacteria</taxon>
        <taxon>Pseudomonadati</taxon>
        <taxon>Bacteroidota</taxon>
        <taxon>Flavobacteriia</taxon>
        <taxon>Flavobacteriales</taxon>
        <taxon>Flavobacteriaceae</taxon>
        <taxon>Cellulophaga</taxon>
    </lineage>
</organism>